<feature type="transmembrane region" description="Helical" evidence="1">
    <location>
        <begin position="37"/>
        <end position="54"/>
    </location>
</feature>
<name>A0A563DJ53_9FLAO</name>
<dbReference type="Proteomes" id="UP000319499">
    <property type="component" value="Unassembled WGS sequence"/>
</dbReference>
<organism evidence="2 3">
    <name type="scientific">Apibacter muscae</name>
    <dbReference type="NCBI Taxonomy" id="2509004"/>
    <lineage>
        <taxon>Bacteria</taxon>
        <taxon>Pseudomonadati</taxon>
        <taxon>Bacteroidota</taxon>
        <taxon>Flavobacteriia</taxon>
        <taxon>Flavobacteriales</taxon>
        <taxon>Weeksellaceae</taxon>
        <taxon>Apibacter</taxon>
    </lineage>
</organism>
<sequence length="66" mass="7599">MKYFLNIMFVLFIAVIIFNASKINYSVSLTSDPNDQFFYSGLVAVIGILVVFIVRQLRTIFHNHKA</sequence>
<accession>A0A563DJ53</accession>
<keyword evidence="1" id="KW-1133">Transmembrane helix</keyword>
<keyword evidence="1" id="KW-0812">Transmembrane</keyword>
<dbReference type="AlphaFoldDB" id="A0A563DJ53"/>
<reference evidence="2 3" key="1">
    <citation type="submission" date="2019-02" db="EMBL/GenBank/DDBJ databases">
        <title>Apibacter muscae sp. nov.: a novel member of the house fly microbiota.</title>
        <authorList>
            <person name="Park R."/>
        </authorList>
    </citation>
    <scope>NUCLEOTIDE SEQUENCE [LARGE SCALE GENOMIC DNA]</scope>
    <source>
        <strain evidence="2 3">AL1</strain>
    </source>
</reference>
<feature type="transmembrane region" description="Helical" evidence="1">
    <location>
        <begin position="7"/>
        <end position="25"/>
    </location>
</feature>
<keyword evidence="1" id="KW-0472">Membrane</keyword>
<evidence type="ECO:0000313" key="2">
    <source>
        <dbReference type="EMBL" id="TWP29903.1"/>
    </source>
</evidence>
<dbReference type="EMBL" id="SELH01000013">
    <property type="protein sequence ID" value="TWP29903.1"/>
    <property type="molecule type" value="Genomic_DNA"/>
</dbReference>
<evidence type="ECO:0000256" key="1">
    <source>
        <dbReference type="SAM" id="Phobius"/>
    </source>
</evidence>
<gene>
    <name evidence="2" type="ORF">ETU09_02665</name>
</gene>
<proteinExistence type="predicted"/>
<dbReference type="RefSeq" id="WP_146261598.1">
    <property type="nucleotide sequence ID" value="NZ_SELG01000029.1"/>
</dbReference>
<keyword evidence="3" id="KW-1185">Reference proteome</keyword>
<protein>
    <submittedName>
        <fullName evidence="2">Uncharacterized protein</fullName>
    </submittedName>
</protein>
<comment type="caution">
    <text evidence="2">The sequence shown here is derived from an EMBL/GenBank/DDBJ whole genome shotgun (WGS) entry which is preliminary data.</text>
</comment>
<evidence type="ECO:0000313" key="3">
    <source>
        <dbReference type="Proteomes" id="UP000319499"/>
    </source>
</evidence>